<feature type="region of interest" description="Disordered" evidence="1">
    <location>
        <begin position="71"/>
        <end position="102"/>
    </location>
</feature>
<organism evidence="2 3">
    <name type="scientific">Colletotrichum kahawae</name>
    <name type="common">Coffee berry disease fungus</name>
    <dbReference type="NCBI Taxonomy" id="34407"/>
    <lineage>
        <taxon>Eukaryota</taxon>
        <taxon>Fungi</taxon>
        <taxon>Dikarya</taxon>
        <taxon>Ascomycota</taxon>
        <taxon>Pezizomycotina</taxon>
        <taxon>Sordariomycetes</taxon>
        <taxon>Hypocreomycetidae</taxon>
        <taxon>Glomerellales</taxon>
        <taxon>Glomerellaceae</taxon>
        <taxon>Colletotrichum</taxon>
        <taxon>Colletotrichum gloeosporioides species complex</taxon>
    </lineage>
</organism>
<comment type="caution">
    <text evidence="2">The sequence shown here is derived from an EMBL/GenBank/DDBJ whole genome shotgun (WGS) entry which is preliminary data.</text>
</comment>
<evidence type="ECO:0000256" key="1">
    <source>
        <dbReference type="SAM" id="MobiDB-lite"/>
    </source>
</evidence>
<dbReference type="EMBL" id="VYYT01000013">
    <property type="protein sequence ID" value="KAK2778237.1"/>
    <property type="molecule type" value="Genomic_DNA"/>
</dbReference>
<evidence type="ECO:0000313" key="2">
    <source>
        <dbReference type="EMBL" id="KAK2778237.1"/>
    </source>
</evidence>
<name>A0AAD9YT15_COLKA</name>
<keyword evidence="3" id="KW-1185">Reference proteome</keyword>
<proteinExistence type="predicted"/>
<gene>
    <name evidence="2" type="ORF">CKAH01_03193</name>
</gene>
<feature type="compositionally biased region" description="Basic and acidic residues" evidence="1">
    <location>
        <begin position="30"/>
        <end position="44"/>
    </location>
</feature>
<feature type="compositionally biased region" description="Polar residues" evidence="1">
    <location>
        <begin position="86"/>
        <end position="102"/>
    </location>
</feature>
<dbReference type="Proteomes" id="UP001281614">
    <property type="component" value="Unassembled WGS sequence"/>
</dbReference>
<dbReference type="AlphaFoldDB" id="A0AAD9YT15"/>
<accession>A0AAD9YT15</accession>
<evidence type="ECO:0000313" key="3">
    <source>
        <dbReference type="Proteomes" id="UP001281614"/>
    </source>
</evidence>
<reference evidence="2" key="1">
    <citation type="submission" date="2023-02" db="EMBL/GenBank/DDBJ databases">
        <title>Colletotrichum kahawae CIFC_Que2 genome sequencing and assembly.</title>
        <authorList>
            <person name="Baroncelli R."/>
        </authorList>
    </citation>
    <scope>NUCLEOTIDE SEQUENCE</scope>
    <source>
        <strain evidence="2">CIFC_Que2</strain>
    </source>
</reference>
<protein>
    <submittedName>
        <fullName evidence="2">Uncharacterized protein</fullName>
    </submittedName>
</protein>
<sequence>MVSWTGLDWIGFAASPLNKDGGLRLQSGARDAKGERRIRIKDSVVRPPNDQRANIRVAATSKKNIAHLKQRLPSSPASPPQDLSAPVNSTDTLGSGPSQVHP</sequence>
<feature type="region of interest" description="Disordered" evidence="1">
    <location>
        <begin position="20"/>
        <end position="55"/>
    </location>
</feature>